<sequence length="51" mass="5874">MWVPILLSKVLVCFLGHACTVLPLYKPCAIYFFHSTRLLLVMIILVELIEL</sequence>
<proteinExistence type="predicted"/>
<reference evidence="1" key="1">
    <citation type="submission" date="2016-02" db="EMBL/GenBank/DDBJ databases">
        <title>WGS assembly of Manihot esculenta.</title>
        <authorList>
            <person name="Bredeson J.V."/>
            <person name="Prochnik S.E."/>
            <person name="Lyons J.B."/>
            <person name="Schmutz J."/>
            <person name="Grimwood J."/>
            <person name="Vrebalov J."/>
            <person name="Bart R.S."/>
            <person name="Amuge T."/>
            <person name="Ferguson M.E."/>
            <person name="Green R."/>
            <person name="Putnam N."/>
            <person name="Stites J."/>
            <person name="Rounsley S."/>
            <person name="Rokhsar D.S."/>
        </authorList>
    </citation>
    <scope>NUCLEOTIDE SEQUENCE [LARGE SCALE GENOMIC DNA]</scope>
    <source>
        <tissue evidence="1">Leaf</tissue>
    </source>
</reference>
<organism evidence="1">
    <name type="scientific">Manihot esculenta</name>
    <name type="common">Cassava</name>
    <name type="synonym">Jatropha manihot</name>
    <dbReference type="NCBI Taxonomy" id="3983"/>
    <lineage>
        <taxon>Eukaryota</taxon>
        <taxon>Viridiplantae</taxon>
        <taxon>Streptophyta</taxon>
        <taxon>Embryophyta</taxon>
        <taxon>Tracheophyta</taxon>
        <taxon>Spermatophyta</taxon>
        <taxon>Magnoliopsida</taxon>
        <taxon>eudicotyledons</taxon>
        <taxon>Gunneridae</taxon>
        <taxon>Pentapetalae</taxon>
        <taxon>rosids</taxon>
        <taxon>fabids</taxon>
        <taxon>Malpighiales</taxon>
        <taxon>Euphorbiaceae</taxon>
        <taxon>Crotonoideae</taxon>
        <taxon>Manihoteae</taxon>
        <taxon>Manihot</taxon>
    </lineage>
</organism>
<accession>A0A2C9UDB3</accession>
<dbReference type="EMBL" id="CM004401">
    <property type="protein sequence ID" value="OAY27881.1"/>
    <property type="molecule type" value="Genomic_DNA"/>
</dbReference>
<gene>
    <name evidence="1" type="ORF">MANES_15G023500</name>
</gene>
<dbReference type="AlphaFoldDB" id="A0A2C9UDB3"/>
<name>A0A2C9UDB3_MANES</name>
<protein>
    <submittedName>
        <fullName evidence="1">Uncharacterized protein</fullName>
    </submittedName>
</protein>
<evidence type="ECO:0000313" key="1">
    <source>
        <dbReference type="EMBL" id="OAY27881.1"/>
    </source>
</evidence>